<accession>A0AAV9BI02</accession>
<dbReference type="CDD" id="cd12195">
    <property type="entry name" value="CIPK_C"/>
    <property type="match status" value="1"/>
</dbReference>
<evidence type="ECO:0000256" key="12">
    <source>
        <dbReference type="PROSITE-ProRule" id="PRU10141"/>
    </source>
</evidence>
<evidence type="ECO:0000259" key="14">
    <source>
        <dbReference type="PROSITE" id="PS50011"/>
    </source>
</evidence>
<gene>
    <name evidence="16" type="ORF">QJS04_geneDACA003976</name>
</gene>
<evidence type="ECO:0000256" key="13">
    <source>
        <dbReference type="RuleBase" id="RU000304"/>
    </source>
</evidence>
<organism evidence="16 17">
    <name type="scientific">Acorus gramineus</name>
    <name type="common">Dwarf sweet flag</name>
    <dbReference type="NCBI Taxonomy" id="55184"/>
    <lineage>
        <taxon>Eukaryota</taxon>
        <taxon>Viridiplantae</taxon>
        <taxon>Streptophyta</taxon>
        <taxon>Embryophyta</taxon>
        <taxon>Tracheophyta</taxon>
        <taxon>Spermatophyta</taxon>
        <taxon>Magnoliopsida</taxon>
        <taxon>Liliopsida</taxon>
        <taxon>Acoraceae</taxon>
        <taxon>Acorus</taxon>
    </lineage>
</organism>
<dbReference type="FunFam" id="3.30.200.20:FF:000096">
    <property type="entry name" value="Non-specific serine/threonine protein kinase"/>
    <property type="match status" value="1"/>
</dbReference>
<evidence type="ECO:0000256" key="9">
    <source>
        <dbReference type="ARBA" id="ARBA00023211"/>
    </source>
</evidence>
<dbReference type="InterPro" id="IPR018451">
    <property type="entry name" value="NAF/FISL_domain"/>
</dbReference>
<evidence type="ECO:0000259" key="15">
    <source>
        <dbReference type="PROSITE" id="PS50816"/>
    </source>
</evidence>
<evidence type="ECO:0000256" key="11">
    <source>
        <dbReference type="ARBA" id="ARBA00048679"/>
    </source>
</evidence>
<reference evidence="16" key="1">
    <citation type="journal article" date="2023" name="Nat. Commun.">
        <title>Diploid and tetraploid genomes of Acorus and the evolution of monocots.</title>
        <authorList>
            <person name="Ma L."/>
            <person name="Liu K.W."/>
            <person name="Li Z."/>
            <person name="Hsiao Y.Y."/>
            <person name="Qi Y."/>
            <person name="Fu T."/>
            <person name="Tang G.D."/>
            <person name="Zhang D."/>
            <person name="Sun W.H."/>
            <person name="Liu D.K."/>
            <person name="Li Y."/>
            <person name="Chen G.Z."/>
            <person name="Liu X.D."/>
            <person name="Liao X.Y."/>
            <person name="Jiang Y.T."/>
            <person name="Yu X."/>
            <person name="Hao Y."/>
            <person name="Huang J."/>
            <person name="Zhao X.W."/>
            <person name="Ke S."/>
            <person name="Chen Y.Y."/>
            <person name="Wu W.L."/>
            <person name="Hsu J.L."/>
            <person name="Lin Y.F."/>
            <person name="Huang M.D."/>
            <person name="Li C.Y."/>
            <person name="Huang L."/>
            <person name="Wang Z.W."/>
            <person name="Zhao X."/>
            <person name="Zhong W.Y."/>
            <person name="Peng D.H."/>
            <person name="Ahmad S."/>
            <person name="Lan S."/>
            <person name="Zhang J.S."/>
            <person name="Tsai W.C."/>
            <person name="Van de Peer Y."/>
            <person name="Liu Z.J."/>
        </authorList>
    </citation>
    <scope>NUCLEOTIDE SEQUENCE</scope>
    <source>
        <strain evidence="16">SCP</strain>
    </source>
</reference>
<dbReference type="FunFam" id="1.10.510.10:FF:000279">
    <property type="entry name" value="Non-specific serine/threonine protein kinase"/>
    <property type="match status" value="1"/>
</dbReference>
<dbReference type="Pfam" id="PF00069">
    <property type="entry name" value="Pkinase"/>
    <property type="match status" value="1"/>
</dbReference>
<name>A0AAV9BI02_ACOGR</name>
<dbReference type="PANTHER" id="PTHR43895">
    <property type="entry name" value="CALCIUM/CALMODULIN-DEPENDENT PROTEIN KINASE KINASE-RELATED"/>
    <property type="match status" value="1"/>
</dbReference>
<feature type="domain" description="Protein kinase" evidence="14">
    <location>
        <begin position="10"/>
        <end position="262"/>
    </location>
</feature>
<evidence type="ECO:0000256" key="6">
    <source>
        <dbReference type="ARBA" id="ARBA00022741"/>
    </source>
</evidence>
<comment type="caution">
    <text evidence="16">The sequence shown here is derived from an EMBL/GenBank/DDBJ whole genome shotgun (WGS) entry which is preliminary data.</text>
</comment>
<dbReference type="SMART" id="SM00220">
    <property type="entry name" value="S_TKc"/>
    <property type="match status" value="1"/>
</dbReference>
<dbReference type="Proteomes" id="UP001179952">
    <property type="component" value="Unassembled WGS sequence"/>
</dbReference>
<keyword evidence="6 12" id="KW-0547">Nucleotide-binding</keyword>
<keyword evidence="7 16" id="KW-0418">Kinase</keyword>
<dbReference type="InterPro" id="IPR011009">
    <property type="entry name" value="Kinase-like_dom_sf"/>
</dbReference>
<dbReference type="AlphaFoldDB" id="A0AAV9BI02"/>
<dbReference type="Gene3D" id="1.10.510.10">
    <property type="entry name" value="Transferase(Phosphotransferase) domain 1"/>
    <property type="match status" value="1"/>
</dbReference>
<dbReference type="GO" id="GO:0005524">
    <property type="term" value="F:ATP binding"/>
    <property type="evidence" value="ECO:0007669"/>
    <property type="project" value="UniProtKB-UniRule"/>
</dbReference>
<sequence>MGYTGSVGKYQIGRTIGEGSFAKVKVAVNVETLQNVAVKIIDKHKVLEQKLVHQVKREISTMKLLNHPNIVRIYEVIATRSKIYIIMEYISGGQLSDKLFYLKRLSENEARKCFQQLIDAIDYCHSRGVYHRDLKPENLLLDSKGNLKVTDFGLSVLRKPGDLLSTSCGSPSYVAPEVINNQNYEGAAADVWSCGVILFELLAGYLPFQDRNLLQLYRKISRGQFICPRWFTASQKKLILKILNPLSYKRMTIAEILEDDWFRVDFVHSPGTEQEESTSLDDVNLVFESDHAGTDEKNVPKSPSFINAFQLIAMSDDLNLSGLFEEQDMNSQKRKLGSKHSIIETIEKIEMAARDVNLSVERTNVSKVKLHGKKLLRSRSHVFVSAEVIEVTPTHCVVEISKSAGELRVYKEFCESLSNVLKEKPLSSSRFQGPVSLSRDEQQISIAMTSDITEPRGYSSS</sequence>
<keyword evidence="8 12" id="KW-0067">ATP-binding</keyword>
<evidence type="ECO:0000256" key="4">
    <source>
        <dbReference type="ARBA" id="ARBA00022527"/>
    </source>
</evidence>
<dbReference type="SUPFAM" id="SSF56112">
    <property type="entry name" value="Protein kinase-like (PK-like)"/>
    <property type="match status" value="1"/>
</dbReference>
<comment type="similarity">
    <text evidence="2">Belongs to the protein kinase superfamily. CAMK Ser/Thr protein kinase family. SNF1 subfamily.</text>
</comment>
<dbReference type="PANTHER" id="PTHR43895:SF65">
    <property type="entry name" value="CBL-INTERACTING PROTEIN KINASE 21"/>
    <property type="match status" value="1"/>
</dbReference>
<comment type="catalytic activity">
    <reaction evidence="11">
        <text>L-seryl-[protein] + ATP = O-phospho-L-seryl-[protein] + ADP + H(+)</text>
        <dbReference type="Rhea" id="RHEA:17989"/>
        <dbReference type="Rhea" id="RHEA-COMP:9863"/>
        <dbReference type="Rhea" id="RHEA-COMP:11604"/>
        <dbReference type="ChEBI" id="CHEBI:15378"/>
        <dbReference type="ChEBI" id="CHEBI:29999"/>
        <dbReference type="ChEBI" id="CHEBI:30616"/>
        <dbReference type="ChEBI" id="CHEBI:83421"/>
        <dbReference type="ChEBI" id="CHEBI:456216"/>
        <dbReference type="EC" id="2.7.11.1"/>
    </reaction>
</comment>
<comment type="catalytic activity">
    <reaction evidence="10">
        <text>L-threonyl-[protein] + ATP = O-phospho-L-threonyl-[protein] + ADP + H(+)</text>
        <dbReference type="Rhea" id="RHEA:46608"/>
        <dbReference type="Rhea" id="RHEA-COMP:11060"/>
        <dbReference type="Rhea" id="RHEA-COMP:11605"/>
        <dbReference type="ChEBI" id="CHEBI:15378"/>
        <dbReference type="ChEBI" id="CHEBI:30013"/>
        <dbReference type="ChEBI" id="CHEBI:30616"/>
        <dbReference type="ChEBI" id="CHEBI:61977"/>
        <dbReference type="ChEBI" id="CHEBI:456216"/>
        <dbReference type="EC" id="2.7.11.1"/>
    </reaction>
</comment>
<dbReference type="EMBL" id="JAUJYN010000003">
    <property type="protein sequence ID" value="KAK1276016.1"/>
    <property type="molecule type" value="Genomic_DNA"/>
</dbReference>
<keyword evidence="5" id="KW-0808">Transferase</keyword>
<dbReference type="InterPro" id="IPR004041">
    <property type="entry name" value="NAF_dom"/>
</dbReference>
<protein>
    <recommendedName>
        <fullName evidence="3">non-specific serine/threonine protein kinase</fullName>
        <ecNumber evidence="3">2.7.11.1</ecNumber>
    </recommendedName>
</protein>
<dbReference type="Gene3D" id="3.30.310.80">
    <property type="entry name" value="Kinase associated domain 1, KA1"/>
    <property type="match status" value="1"/>
</dbReference>
<comment type="cofactor">
    <cofactor evidence="1">
        <name>Mn(2+)</name>
        <dbReference type="ChEBI" id="CHEBI:29035"/>
    </cofactor>
</comment>
<evidence type="ECO:0000256" key="3">
    <source>
        <dbReference type="ARBA" id="ARBA00012513"/>
    </source>
</evidence>
<feature type="domain" description="NAF" evidence="15">
    <location>
        <begin position="301"/>
        <end position="325"/>
    </location>
</feature>
<dbReference type="InterPro" id="IPR000719">
    <property type="entry name" value="Prot_kinase_dom"/>
</dbReference>
<keyword evidence="17" id="KW-1185">Reference proteome</keyword>
<evidence type="ECO:0000256" key="7">
    <source>
        <dbReference type="ARBA" id="ARBA00022777"/>
    </source>
</evidence>
<evidence type="ECO:0000313" key="17">
    <source>
        <dbReference type="Proteomes" id="UP001179952"/>
    </source>
</evidence>
<dbReference type="FunFam" id="3.30.310.80:FF:000005">
    <property type="entry name" value="Non-specific serine/threonine protein kinase"/>
    <property type="match status" value="1"/>
</dbReference>
<reference evidence="16" key="2">
    <citation type="submission" date="2023-06" db="EMBL/GenBank/DDBJ databases">
        <authorList>
            <person name="Ma L."/>
            <person name="Liu K.-W."/>
            <person name="Li Z."/>
            <person name="Hsiao Y.-Y."/>
            <person name="Qi Y."/>
            <person name="Fu T."/>
            <person name="Tang G."/>
            <person name="Zhang D."/>
            <person name="Sun W.-H."/>
            <person name="Liu D.-K."/>
            <person name="Li Y."/>
            <person name="Chen G.-Z."/>
            <person name="Liu X.-D."/>
            <person name="Liao X.-Y."/>
            <person name="Jiang Y.-T."/>
            <person name="Yu X."/>
            <person name="Hao Y."/>
            <person name="Huang J."/>
            <person name="Zhao X.-W."/>
            <person name="Ke S."/>
            <person name="Chen Y.-Y."/>
            <person name="Wu W.-L."/>
            <person name="Hsu J.-L."/>
            <person name="Lin Y.-F."/>
            <person name="Huang M.-D."/>
            <person name="Li C.-Y."/>
            <person name="Huang L."/>
            <person name="Wang Z.-W."/>
            <person name="Zhao X."/>
            <person name="Zhong W.-Y."/>
            <person name="Peng D.-H."/>
            <person name="Ahmad S."/>
            <person name="Lan S."/>
            <person name="Zhang J.-S."/>
            <person name="Tsai W.-C."/>
            <person name="Van De Peer Y."/>
            <person name="Liu Z.-J."/>
        </authorList>
    </citation>
    <scope>NUCLEOTIDE SEQUENCE</scope>
    <source>
        <strain evidence="16">SCP</strain>
        <tissue evidence="16">Leaves</tissue>
    </source>
</reference>
<evidence type="ECO:0000313" key="16">
    <source>
        <dbReference type="EMBL" id="KAK1276016.1"/>
    </source>
</evidence>
<dbReference type="PROSITE" id="PS00108">
    <property type="entry name" value="PROTEIN_KINASE_ST"/>
    <property type="match status" value="1"/>
</dbReference>
<dbReference type="EC" id="2.7.11.1" evidence="3"/>
<dbReference type="GO" id="GO:0007165">
    <property type="term" value="P:signal transduction"/>
    <property type="evidence" value="ECO:0007669"/>
    <property type="project" value="InterPro"/>
</dbReference>
<dbReference type="PROSITE" id="PS50011">
    <property type="entry name" value="PROTEIN_KINASE_DOM"/>
    <property type="match status" value="1"/>
</dbReference>
<dbReference type="InterPro" id="IPR017441">
    <property type="entry name" value="Protein_kinase_ATP_BS"/>
</dbReference>
<keyword evidence="4 13" id="KW-0723">Serine/threonine-protein kinase</keyword>
<evidence type="ECO:0000256" key="10">
    <source>
        <dbReference type="ARBA" id="ARBA00047899"/>
    </source>
</evidence>
<dbReference type="Gene3D" id="3.30.200.20">
    <property type="entry name" value="Phosphorylase Kinase, domain 1"/>
    <property type="match status" value="1"/>
</dbReference>
<evidence type="ECO:0000256" key="1">
    <source>
        <dbReference type="ARBA" id="ARBA00001936"/>
    </source>
</evidence>
<dbReference type="GO" id="GO:0004674">
    <property type="term" value="F:protein serine/threonine kinase activity"/>
    <property type="evidence" value="ECO:0007669"/>
    <property type="project" value="UniProtKB-KW"/>
</dbReference>
<dbReference type="InterPro" id="IPR008271">
    <property type="entry name" value="Ser/Thr_kinase_AS"/>
</dbReference>
<evidence type="ECO:0000256" key="5">
    <source>
        <dbReference type="ARBA" id="ARBA00022679"/>
    </source>
</evidence>
<keyword evidence="9" id="KW-0464">Manganese</keyword>
<dbReference type="Pfam" id="PF03822">
    <property type="entry name" value="NAF"/>
    <property type="match status" value="1"/>
</dbReference>
<evidence type="ECO:0000256" key="2">
    <source>
        <dbReference type="ARBA" id="ARBA00006234"/>
    </source>
</evidence>
<evidence type="ECO:0000256" key="8">
    <source>
        <dbReference type="ARBA" id="ARBA00022840"/>
    </source>
</evidence>
<proteinExistence type="inferred from homology"/>
<dbReference type="PROSITE" id="PS00107">
    <property type="entry name" value="PROTEIN_KINASE_ATP"/>
    <property type="match status" value="1"/>
</dbReference>
<dbReference type="PROSITE" id="PS50816">
    <property type="entry name" value="NAF"/>
    <property type="match status" value="1"/>
</dbReference>
<feature type="binding site" evidence="12">
    <location>
        <position position="39"/>
    </location>
    <ligand>
        <name>ATP</name>
        <dbReference type="ChEBI" id="CHEBI:30616"/>
    </ligand>
</feature>